<keyword evidence="2" id="KW-1133">Transmembrane helix</keyword>
<keyword evidence="4" id="KW-1185">Reference proteome</keyword>
<organism evidence="3 4">
    <name type="scientific">Micromonospora humida</name>
    <dbReference type="NCBI Taxonomy" id="2809018"/>
    <lineage>
        <taxon>Bacteria</taxon>
        <taxon>Bacillati</taxon>
        <taxon>Actinomycetota</taxon>
        <taxon>Actinomycetes</taxon>
        <taxon>Micromonosporales</taxon>
        <taxon>Micromonosporaceae</taxon>
        <taxon>Micromonospora</taxon>
    </lineage>
</organism>
<dbReference type="EMBL" id="JAFEUC010000003">
    <property type="protein sequence ID" value="MBM7076434.1"/>
    <property type="molecule type" value="Genomic_DNA"/>
</dbReference>
<sequence>MGSDDMLDDALRGLARHAGQTGRLATVAEVRRRGDRRRRQRHVATAAVGVVVLGALGAGFAVARLAGPPQATVPVGPPATTSTPPTATPSTGPTPRTPATGGPTSGATGATPSTPQGSASADPLRLGQRRFALVRSAAAEGAVSLLDDGRLGEVDGDEGRSLFVFVPQGSGTYLVRTAEPDADGDLACWQVRSSGSQPLTVAGAPCAPTEPRQLFSIAVDGTAGGQRTYAISNNSAYLQFSSRRGLILEELGDAPLTTVFRFVDNGPAPQG</sequence>
<accession>A0ABS2IQZ5</accession>
<evidence type="ECO:0000313" key="4">
    <source>
        <dbReference type="Proteomes" id="UP001518872"/>
    </source>
</evidence>
<feature type="compositionally biased region" description="Low complexity" evidence="1">
    <location>
        <begin position="70"/>
        <end position="115"/>
    </location>
</feature>
<feature type="transmembrane region" description="Helical" evidence="2">
    <location>
        <begin position="42"/>
        <end position="63"/>
    </location>
</feature>
<dbReference type="RefSeq" id="WP_204924466.1">
    <property type="nucleotide sequence ID" value="NZ_JAFEUC010000003.1"/>
</dbReference>
<protein>
    <recommendedName>
        <fullName evidence="5">RICIN domain-containing protein</fullName>
    </recommendedName>
</protein>
<dbReference type="Proteomes" id="UP001518872">
    <property type="component" value="Unassembled WGS sequence"/>
</dbReference>
<name>A0ABS2IQZ5_9ACTN</name>
<proteinExistence type="predicted"/>
<evidence type="ECO:0000313" key="3">
    <source>
        <dbReference type="EMBL" id="MBM7076434.1"/>
    </source>
</evidence>
<gene>
    <name evidence="3" type="ORF">JQX11_08735</name>
</gene>
<evidence type="ECO:0008006" key="5">
    <source>
        <dbReference type="Google" id="ProtNLM"/>
    </source>
</evidence>
<evidence type="ECO:0000256" key="1">
    <source>
        <dbReference type="SAM" id="MobiDB-lite"/>
    </source>
</evidence>
<keyword evidence="2" id="KW-0472">Membrane</keyword>
<feature type="region of interest" description="Disordered" evidence="1">
    <location>
        <begin position="70"/>
        <end position="122"/>
    </location>
</feature>
<comment type="caution">
    <text evidence="3">The sequence shown here is derived from an EMBL/GenBank/DDBJ whole genome shotgun (WGS) entry which is preliminary data.</text>
</comment>
<keyword evidence="2" id="KW-0812">Transmembrane</keyword>
<reference evidence="3 4" key="1">
    <citation type="submission" date="2021-02" db="EMBL/GenBank/DDBJ databases">
        <authorList>
            <person name="Ra J.-S."/>
        </authorList>
    </citation>
    <scope>NUCLEOTIDE SEQUENCE [LARGE SCALE GENOMIC DNA]</scope>
    <source>
        <strain evidence="3 4">MMS20-R1-14</strain>
    </source>
</reference>
<evidence type="ECO:0000256" key="2">
    <source>
        <dbReference type="SAM" id="Phobius"/>
    </source>
</evidence>